<feature type="compositionally biased region" description="Polar residues" evidence="1">
    <location>
        <begin position="299"/>
        <end position="308"/>
    </location>
</feature>
<feature type="region of interest" description="Disordered" evidence="1">
    <location>
        <begin position="270"/>
        <end position="308"/>
    </location>
</feature>
<organism evidence="2 3">
    <name type="scientific">Podospora bellae-mahoneyi</name>
    <dbReference type="NCBI Taxonomy" id="2093777"/>
    <lineage>
        <taxon>Eukaryota</taxon>
        <taxon>Fungi</taxon>
        <taxon>Dikarya</taxon>
        <taxon>Ascomycota</taxon>
        <taxon>Pezizomycotina</taxon>
        <taxon>Sordariomycetes</taxon>
        <taxon>Sordariomycetidae</taxon>
        <taxon>Sordariales</taxon>
        <taxon>Podosporaceae</taxon>
        <taxon>Podospora</taxon>
    </lineage>
</organism>
<accession>A0ABR0FV80</accession>
<dbReference type="EMBL" id="JAFFGZ010000002">
    <property type="protein sequence ID" value="KAK4647252.1"/>
    <property type="molecule type" value="Genomic_DNA"/>
</dbReference>
<sequence length="497" mass="54128">MSSSKQQEKGSASQLVAAKPAQAIPAKRTADDDEVEFISCCPVKKPRLNDQPAQNPHLNDQKPDPAVSRITKNSAQLHQASASHRHASDQPAPPSSVTRTTDTGPAPSQDPSPRMSPEQPSALIPVLESFAFPTDFPPISRVPRMSVAVSPKQMLQPMPSTSHPTSLFTSSSALFNSTSSPCFEQVPCLDFGGIAMNNPAYETGQILSPSDNNALIASSTHMSSQMINQAAFGLNAVPFAMYSMGSLVPIPQQNMNLNMNSSPNPWMNPRPMQSQSPPLFRPHNPKQEQQPLHMLIPPGSQSTPGRPCCSTSVQSPIYNQSPCKPPGLHCTVVQQEHMRWLQQAPLQPSSQPQAQISPAPPPPPPPPPPPQLLKAPTAAPEKQPPNKTKFTIPLRKKPSPNLLIDIAETAEETFPYDEVAARHGVTPQKVFDTLSAIVLIPLLRCPTDKRRAGKLAHDRVKFYTQKKNTMGKEKGEVTRVKEVRQFLEEENRQQGGG</sequence>
<gene>
    <name evidence="2" type="ORF">QC761_123748</name>
</gene>
<feature type="compositionally biased region" description="Polar residues" evidence="1">
    <location>
        <begin position="70"/>
        <end position="82"/>
    </location>
</feature>
<dbReference type="Proteomes" id="UP001322138">
    <property type="component" value="Unassembled WGS sequence"/>
</dbReference>
<evidence type="ECO:0000313" key="2">
    <source>
        <dbReference type="EMBL" id="KAK4647252.1"/>
    </source>
</evidence>
<name>A0ABR0FV80_9PEZI</name>
<feature type="region of interest" description="Disordered" evidence="1">
    <location>
        <begin position="343"/>
        <end position="395"/>
    </location>
</feature>
<reference evidence="2 3" key="1">
    <citation type="journal article" date="2023" name="bioRxiv">
        <title>High-quality genome assemblies of four members of thePodospora anserinaspecies complex.</title>
        <authorList>
            <person name="Ament-Velasquez S.L."/>
            <person name="Vogan A.A."/>
            <person name="Wallerman O."/>
            <person name="Hartmann F."/>
            <person name="Gautier V."/>
            <person name="Silar P."/>
            <person name="Giraud T."/>
            <person name="Johannesson H."/>
        </authorList>
    </citation>
    <scope>NUCLEOTIDE SEQUENCE [LARGE SCALE GENOMIC DNA]</scope>
    <source>
        <strain evidence="2 3">CBS 112042</strain>
    </source>
</reference>
<dbReference type="RefSeq" id="XP_062736228.1">
    <property type="nucleotide sequence ID" value="XM_062875636.1"/>
</dbReference>
<feature type="compositionally biased region" description="Polar residues" evidence="1">
    <location>
        <begin position="1"/>
        <end position="14"/>
    </location>
</feature>
<feature type="compositionally biased region" description="Pro residues" evidence="1">
    <location>
        <begin position="358"/>
        <end position="371"/>
    </location>
</feature>
<evidence type="ECO:0000313" key="3">
    <source>
        <dbReference type="Proteomes" id="UP001322138"/>
    </source>
</evidence>
<feature type="region of interest" description="Disordered" evidence="1">
    <location>
        <begin position="1"/>
        <end position="119"/>
    </location>
</feature>
<protein>
    <submittedName>
        <fullName evidence="2">Uncharacterized protein</fullName>
    </submittedName>
</protein>
<proteinExistence type="predicted"/>
<evidence type="ECO:0000256" key="1">
    <source>
        <dbReference type="SAM" id="MobiDB-lite"/>
    </source>
</evidence>
<comment type="caution">
    <text evidence="2">The sequence shown here is derived from an EMBL/GenBank/DDBJ whole genome shotgun (WGS) entry which is preliminary data.</text>
</comment>
<keyword evidence="3" id="KW-1185">Reference proteome</keyword>
<dbReference type="GeneID" id="87895118"/>
<feature type="compositionally biased region" description="Low complexity" evidence="1">
    <location>
        <begin position="343"/>
        <end position="357"/>
    </location>
</feature>